<proteinExistence type="predicted"/>
<feature type="chain" id="PRO_5012339507" description="BZIP domain-containing protein" evidence="2">
    <location>
        <begin position="16"/>
        <end position="158"/>
    </location>
</feature>
<dbReference type="EMBL" id="LYXU01000001">
    <property type="protein sequence ID" value="OBS26353.1"/>
    <property type="molecule type" value="Genomic_DNA"/>
</dbReference>
<sequence>MGLIGLVIAISTIFASQEDSGTRSGGCCTRRNQNQQIYTVSPNPGYTNYAGRSSCHQRKMERRAQKQLQRADRSQLRAEQRANRNFQKAERYQAGAMLVKSGAQRVGLVGQPQVESVPDRRSFQEEPKDDGLYELDAINQQHIAREAPPPSYDEVVRK</sequence>
<feature type="region of interest" description="Disordered" evidence="1">
    <location>
        <begin position="139"/>
        <end position="158"/>
    </location>
</feature>
<organism evidence="3 4">
    <name type="scientific">Fusarium poae</name>
    <dbReference type="NCBI Taxonomy" id="36050"/>
    <lineage>
        <taxon>Eukaryota</taxon>
        <taxon>Fungi</taxon>
        <taxon>Dikarya</taxon>
        <taxon>Ascomycota</taxon>
        <taxon>Pezizomycotina</taxon>
        <taxon>Sordariomycetes</taxon>
        <taxon>Hypocreomycetidae</taxon>
        <taxon>Hypocreales</taxon>
        <taxon>Nectriaceae</taxon>
        <taxon>Fusarium</taxon>
    </lineage>
</organism>
<comment type="caution">
    <text evidence="3">The sequence shown here is derived from an EMBL/GenBank/DDBJ whole genome shotgun (WGS) entry which is preliminary data.</text>
</comment>
<evidence type="ECO:0000256" key="2">
    <source>
        <dbReference type="SAM" id="SignalP"/>
    </source>
</evidence>
<accession>A0A1B8B0U5</accession>
<keyword evidence="2" id="KW-0732">Signal</keyword>
<dbReference type="OMA" id="AICAIMS"/>
<evidence type="ECO:0000256" key="1">
    <source>
        <dbReference type="SAM" id="MobiDB-lite"/>
    </source>
</evidence>
<feature type="region of interest" description="Disordered" evidence="1">
    <location>
        <begin position="38"/>
        <end position="85"/>
    </location>
</feature>
<protein>
    <recommendedName>
        <fullName evidence="5">BZIP domain-containing protein</fullName>
    </recommendedName>
</protein>
<dbReference type="Proteomes" id="UP000091967">
    <property type="component" value="Unassembled WGS sequence"/>
</dbReference>
<feature type="signal peptide" evidence="2">
    <location>
        <begin position="1"/>
        <end position="15"/>
    </location>
</feature>
<dbReference type="AlphaFoldDB" id="A0A1B8B0U5"/>
<gene>
    <name evidence="3" type="ORF">FPOA_00294</name>
</gene>
<reference evidence="3 4" key="1">
    <citation type="submission" date="2016-06" db="EMBL/GenBank/DDBJ databases">
        <title>Living apart together: crosstalk between the core and supernumerary genomes in a fungal plant pathogen.</title>
        <authorList>
            <person name="Vanheule A."/>
            <person name="Audenaert K."/>
            <person name="Warris S."/>
            <person name="Van De Geest H."/>
            <person name="Schijlen E."/>
            <person name="Hofte M."/>
            <person name="De Saeger S."/>
            <person name="Haesaert G."/>
            <person name="Waalwijk C."/>
            <person name="Van Der Lee T."/>
        </authorList>
    </citation>
    <scope>NUCLEOTIDE SEQUENCE [LARGE SCALE GENOMIC DNA]</scope>
    <source>
        <strain evidence="3 4">2516</strain>
    </source>
</reference>
<evidence type="ECO:0008006" key="5">
    <source>
        <dbReference type="Google" id="ProtNLM"/>
    </source>
</evidence>
<evidence type="ECO:0000313" key="4">
    <source>
        <dbReference type="Proteomes" id="UP000091967"/>
    </source>
</evidence>
<name>A0A1B8B0U5_FUSPO</name>
<feature type="compositionally biased region" description="Basic and acidic residues" evidence="1">
    <location>
        <begin position="69"/>
        <end position="85"/>
    </location>
</feature>
<feature type="region of interest" description="Disordered" evidence="1">
    <location>
        <begin position="110"/>
        <end position="134"/>
    </location>
</feature>
<feature type="compositionally biased region" description="Basic and acidic residues" evidence="1">
    <location>
        <begin position="117"/>
        <end position="131"/>
    </location>
</feature>
<keyword evidence="4" id="KW-1185">Reference proteome</keyword>
<evidence type="ECO:0000313" key="3">
    <source>
        <dbReference type="EMBL" id="OBS26353.1"/>
    </source>
</evidence>